<dbReference type="EMBL" id="AFCV01000074">
    <property type="protein sequence ID" value="EHC96482.1"/>
    <property type="molecule type" value="Genomic_DNA"/>
</dbReference>
<reference evidence="1 2" key="1">
    <citation type="journal article" date="2011" name="BMC Genomics">
        <title>Genome sequencing reveals diversification of virulence factor content and possible host adaptation in distinct subpopulations of Salmonella enterica.</title>
        <authorList>
            <person name="den Bakker H.C."/>
            <person name="Moreno Switt A.I."/>
            <person name="Govoni G."/>
            <person name="Cummings C.A."/>
            <person name="Ranieri M.L."/>
            <person name="Degoricija L."/>
            <person name="Hoelzer K."/>
            <person name="Rodriguez-Rivera L.D."/>
            <person name="Brown S."/>
            <person name="Bolchacova E."/>
            <person name="Furtado M.R."/>
            <person name="Wiedmann M."/>
        </authorList>
    </citation>
    <scope>NUCLEOTIDE SEQUENCE [LARGE SCALE GENOMIC DNA]</scope>
    <source>
        <strain evidence="1 2">R8-3404</strain>
    </source>
</reference>
<name>A0A6C8H7T0_SALET</name>
<sequence length="38" mass="4212">MPVCRALCRVARRMPGIVPGGGFALPGLRHRHRSDRKS</sequence>
<dbReference type="Proteomes" id="UP000003915">
    <property type="component" value="Unassembled WGS sequence"/>
</dbReference>
<gene>
    <name evidence="1" type="ORF">LTSEUGA_0270</name>
</gene>
<proteinExistence type="predicted"/>
<dbReference type="AlphaFoldDB" id="A0A6C8H7T0"/>
<accession>A0A6C8H7T0</accession>
<organism evidence="1 2">
    <name type="scientific">Salmonella enterica subsp. enterica serovar Uganda str. R8-3404</name>
    <dbReference type="NCBI Taxonomy" id="913083"/>
    <lineage>
        <taxon>Bacteria</taxon>
        <taxon>Pseudomonadati</taxon>
        <taxon>Pseudomonadota</taxon>
        <taxon>Gammaproteobacteria</taxon>
        <taxon>Enterobacterales</taxon>
        <taxon>Enterobacteriaceae</taxon>
        <taxon>Salmonella</taxon>
    </lineage>
</organism>
<evidence type="ECO:0000313" key="2">
    <source>
        <dbReference type="Proteomes" id="UP000003915"/>
    </source>
</evidence>
<comment type="caution">
    <text evidence="1">The sequence shown here is derived from an EMBL/GenBank/DDBJ whole genome shotgun (WGS) entry which is preliminary data.</text>
</comment>
<evidence type="ECO:0000313" key="1">
    <source>
        <dbReference type="EMBL" id="EHC96482.1"/>
    </source>
</evidence>
<protein>
    <submittedName>
        <fullName evidence="1">Uncharacterized protein</fullName>
    </submittedName>
</protein>